<organism evidence="1 2">
    <name type="scientific">Entomophthora muscae</name>
    <dbReference type="NCBI Taxonomy" id="34485"/>
    <lineage>
        <taxon>Eukaryota</taxon>
        <taxon>Fungi</taxon>
        <taxon>Fungi incertae sedis</taxon>
        <taxon>Zoopagomycota</taxon>
        <taxon>Entomophthoromycotina</taxon>
        <taxon>Entomophthoromycetes</taxon>
        <taxon>Entomophthorales</taxon>
        <taxon>Entomophthoraceae</taxon>
        <taxon>Entomophthora</taxon>
    </lineage>
</organism>
<gene>
    <name evidence="1" type="primary">ABCC5_2</name>
    <name evidence="1" type="ORF">DSO57_1038466</name>
</gene>
<accession>A0ACC2U8B1</accession>
<keyword evidence="2" id="KW-1185">Reference proteome</keyword>
<comment type="caution">
    <text evidence="1">The sequence shown here is derived from an EMBL/GenBank/DDBJ whole genome shotgun (WGS) entry which is preliminary data.</text>
</comment>
<proteinExistence type="predicted"/>
<evidence type="ECO:0000313" key="2">
    <source>
        <dbReference type="Proteomes" id="UP001165960"/>
    </source>
</evidence>
<evidence type="ECO:0000313" key="1">
    <source>
        <dbReference type="EMBL" id="KAJ9083060.1"/>
    </source>
</evidence>
<dbReference type="Proteomes" id="UP001165960">
    <property type="component" value="Unassembled WGS sequence"/>
</dbReference>
<dbReference type="EMBL" id="QTSX02001201">
    <property type="protein sequence ID" value="KAJ9083060.1"/>
    <property type="molecule type" value="Genomic_DNA"/>
</dbReference>
<reference evidence="1" key="1">
    <citation type="submission" date="2022-04" db="EMBL/GenBank/DDBJ databases">
        <title>Genome of the entomopathogenic fungus Entomophthora muscae.</title>
        <authorList>
            <person name="Elya C."/>
            <person name="Lovett B.R."/>
            <person name="Lee E."/>
            <person name="Macias A.M."/>
            <person name="Hajek A.E."/>
            <person name="De Bivort B.L."/>
            <person name="Kasson M.T."/>
            <person name="De Fine Licht H.H."/>
            <person name="Stajich J.E."/>
        </authorList>
    </citation>
    <scope>NUCLEOTIDE SEQUENCE</scope>
    <source>
        <strain evidence="1">Berkeley</strain>
    </source>
</reference>
<name>A0ACC2U8B1_9FUNG</name>
<protein>
    <submittedName>
        <fullName evidence="1">Multidrug resistance-associated protein 5</fullName>
    </submittedName>
</protein>
<sequence>MDKINVSFDSSVIKRWFFIDVFSLLRIYRRRNDPNLDLVKLKDEDTAKSAGQRLDRAWKEQVERCDKTPSLIRVMYNAFGTQYLFLGIWQLFWILFIYLGSYFLLKLLVNYKSGLAEPSDTFFEISLGAAHGVAVALFLSCFLASVCIHRLKSECTRIGIQVRASMMVLIYRKSLRLYSVTGETSDIVNLVGEDCNRIAEAFVNFHFLWSTGLAMIVVILLAEIELGLAVLPVLGLLLLLVPLQCVLGKYLATLAKGRSRTTSERVHLMSEVLTAIKLVKFYAWEKHFLDRLTDTRRVEIAQLSKHLAAKSTLMAAVFGAPVLATMISLQTFHAIYPDEILQADMVFALLSIFNTLRYPLLMLPLSIQTTKAALHSLKNLELFLKKPEVQPPAPTPDTKEGAVARDPALPSGALINMNGATFAWGVDARPVLSDLNLQIRRGQIFAIVGDVGAGKSSILSAIMGQMVCSGGDIAQAPGLRLAYCPSEPWILSVALRDNVVFGSKFDLDKYRRVVKACALHRDFKALTQGDRTEIGERGYNLTLGQRHRVSIARAVYNDADVVLMDDPLSPMDPRVGKHLFRECIQGLLKDKAVVFVTNQLHFLPHCDHIFVMKSGKCIEQGNYADLMASDVDLAALVGESIEIEDPNAIDDIHDDEALLLSDLSNNEAVPQPTPDPSAENPDNEPPRVSTEHGSQPSRLGPYGNMPSVTFSRTNTIEKSNGANPDLNEITISRMIERGAQGTNEEHISKILDRHQLSVLGGAGLAINTSTVQTENNALARAMERNQMTIHSLHYQDQFGDSDLDEEERVKQRRRLRRRLYLRYFQESPGIYVTMLVALSFMLVHAIRLYNDYWLQITIDQHVATPSHDVSSGLGMYSVLAGAFVAAVFLRGIAFLAVICRKSSSFHFNMLAPVLRAPMSYFEYTPLSRVLHSFARHLNVVDEILSDSAFQALQFLPLVVGTFLMAVVVIPYLFVPGILLSVLAVYLLWYSKGVEDKLLQYEASSRPPMFSHLSATLEGLHSIRVYKVQARFDAYNLTKIDTTNKAIMALTLVKCWTSLYIDFLASLFIYATALLFLSLKADDVKLSHGVAGLALTNAMQLLMFGQWTAQAMLDFHSSIWSIDQLMHYRSSISPEGPPIIDDCRPPPNWPATGQIDFRHVSLRYHRYEVAVLKNVSFTIQGREKVAIVGRTGSGKTTLLTSLLRLVEVAEGSIEIDGLDIAQMGLEDLRRNIAVIPQEPVLFFGTIRSNLDPYSRRTDAEMWRALEAVHLSAKVRSLVHMLDAPIVENGTLFTFGQRQLFCIARAILLQCRILILDEATSAVDLHTDHLIQDAIATNFTQHTILFVGHRLHTIIEADKVLVMDKGHVVEFDSPERLLNNPVGHLYSLIRQNGESAVQNLLALAAGKAALREKRCSQMCGAHSSDTPCRSEKPNEEPISHLTTNQHTVDSSLQTHLTINSTLLPTPAEMPRSLEDMFTPSRPSQLDLSGTNSMSNTPTPPRPQANPPN</sequence>